<organism evidence="1">
    <name type="scientific">Hordeum vulgare subsp. vulgare</name>
    <name type="common">Domesticated barley</name>
    <dbReference type="NCBI Taxonomy" id="112509"/>
    <lineage>
        <taxon>Eukaryota</taxon>
        <taxon>Viridiplantae</taxon>
        <taxon>Streptophyta</taxon>
        <taxon>Embryophyta</taxon>
        <taxon>Tracheophyta</taxon>
        <taxon>Spermatophyta</taxon>
        <taxon>Magnoliopsida</taxon>
        <taxon>Liliopsida</taxon>
        <taxon>Poales</taxon>
        <taxon>Poaceae</taxon>
        <taxon>BOP clade</taxon>
        <taxon>Pooideae</taxon>
        <taxon>Triticodae</taxon>
        <taxon>Triticeae</taxon>
        <taxon>Hordeinae</taxon>
        <taxon>Hordeum</taxon>
    </lineage>
</organism>
<dbReference type="AlphaFoldDB" id="F2EF24"/>
<name>F2EF24_HORVV</name>
<protein>
    <submittedName>
        <fullName evidence="1">Predicted protein</fullName>
    </submittedName>
</protein>
<dbReference type="EMBL" id="AK374750">
    <property type="protein sequence ID" value="BAK05946.1"/>
    <property type="molecule type" value="mRNA"/>
</dbReference>
<accession>F2EF24</accession>
<sequence length="55" mass="6386">MQGSTMDIFKLSTIRWRLHYHSERQLTSSILDSKSRFSWQTRGILTDLGAICSIL</sequence>
<reference evidence="1" key="1">
    <citation type="journal article" date="2011" name="Plant Physiol.">
        <title>Comprehensive sequence analysis of 24,783 barley full-length cDNAs derived from 12 clone libraries.</title>
        <authorList>
            <person name="Matsumoto T."/>
            <person name="Tanaka T."/>
            <person name="Sakai H."/>
            <person name="Amano N."/>
            <person name="Kanamori H."/>
            <person name="Kurita K."/>
            <person name="Kikuta A."/>
            <person name="Kamiya K."/>
            <person name="Yamamoto M."/>
            <person name="Ikawa H."/>
            <person name="Fujii N."/>
            <person name="Hori K."/>
            <person name="Itoh T."/>
            <person name="Sato K."/>
        </authorList>
    </citation>
    <scope>NUCLEOTIDE SEQUENCE</scope>
    <source>
        <tissue evidence="1">Seed</tissue>
    </source>
</reference>
<proteinExistence type="evidence at transcript level"/>
<evidence type="ECO:0000313" key="1">
    <source>
        <dbReference type="EMBL" id="BAK05946.1"/>
    </source>
</evidence>